<feature type="region of interest" description="Disordered" evidence="1">
    <location>
        <begin position="195"/>
        <end position="220"/>
    </location>
</feature>
<dbReference type="OrthoDB" id="9992637at2"/>
<name>A0A0L8AN97_9BACT</name>
<sequence length="220" mass="26099">MKNFKQRQRAYELFDEGCDNEAVAYDLQEDLALVERWKADYDADEALAGLPEDKELSRQLLGVQIKSIALRERELEAYQQEKEEQELKEKRGKVVSFKKLFNFLKKYCQRCKWTFDEVRGFILKLKKLQTQVEEVCAHDEEVFSRLFIWNRLEGLIQHLEGLVAEYSEGDTIKINFDENDLLYLNEGLEIHDFDDEIEEDPEEEKPLSGLLEEEFSPKKY</sequence>
<comment type="caution">
    <text evidence="2">The sequence shown here is derived from an EMBL/GenBank/DDBJ whole genome shotgun (WGS) entry which is preliminary data.</text>
</comment>
<protein>
    <submittedName>
        <fullName evidence="2">Uncharacterized protein</fullName>
    </submittedName>
</protein>
<proteinExistence type="predicted"/>
<dbReference type="AlphaFoldDB" id="A0A0L8AN97"/>
<dbReference type="EMBL" id="JSVA01000004">
    <property type="protein sequence ID" value="KOF03943.1"/>
    <property type="molecule type" value="Genomic_DNA"/>
</dbReference>
<accession>A0A0L8AN97</accession>
<evidence type="ECO:0000313" key="3">
    <source>
        <dbReference type="Proteomes" id="UP000036908"/>
    </source>
</evidence>
<keyword evidence="3" id="KW-1185">Reference proteome</keyword>
<dbReference type="Proteomes" id="UP000036908">
    <property type="component" value="Unassembled WGS sequence"/>
</dbReference>
<dbReference type="RefSeq" id="WP_053222162.1">
    <property type="nucleotide sequence ID" value="NZ_JSVA01000004.1"/>
</dbReference>
<evidence type="ECO:0000256" key="1">
    <source>
        <dbReference type="SAM" id="MobiDB-lite"/>
    </source>
</evidence>
<organism evidence="2 3">
    <name type="scientific">Roseivirga seohaensis subsp. aquiponti</name>
    <dbReference type="NCBI Taxonomy" id="1566026"/>
    <lineage>
        <taxon>Bacteria</taxon>
        <taxon>Pseudomonadati</taxon>
        <taxon>Bacteroidota</taxon>
        <taxon>Cytophagia</taxon>
        <taxon>Cytophagales</taxon>
        <taxon>Roseivirgaceae</taxon>
        <taxon>Roseivirga</taxon>
    </lineage>
</organism>
<evidence type="ECO:0000313" key="2">
    <source>
        <dbReference type="EMBL" id="KOF03943.1"/>
    </source>
</evidence>
<reference evidence="3" key="1">
    <citation type="submission" date="2014-11" db="EMBL/GenBank/DDBJ databases">
        <title>Genome sequencing of Roseivirga sp. D-25.</title>
        <authorList>
            <person name="Selvaratnam C."/>
            <person name="Thevarajoo S."/>
            <person name="Goh K.M."/>
            <person name="Eee R."/>
            <person name="Chan K.-G."/>
            <person name="Chong C.S."/>
        </authorList>
    </citation>
    <scope>NUCLEOTIDE SEQUENCE [LARGE SCALE GENOMIC DNA]</scope>
    <source>
        <strain evidence="3">D-25</strain>
    </source>
</reference>
<dbReference type="PATRIC" id="fig|1566026.4.peg.2317"/>
<gene>
    <name evidence="2" type="ORF">OB69_02735</name>
</gene>